<proteinExistence type="predicted"/>
<dbReference type="Pfam" id="PF20720">
    <property type="entry name" value="nSTAND3"/>
    <property type="match status" value="1"/>
</dbReference>
<keyword evidence="2" id="KW-0732">Signal</keyword>
<organism evidence="5 6">
    <name type="scientific">Crassostrea virginica</name>
    <name type="common">Eastern oyster</name>
    <dbReference type="NCBI Taxonomy" id="6565"/>
    <lineage>
        <taxon>Eukaryota</taxon>
        <taxon>Metazoa</taxon>
        <taxon>Spiralia</taxon>
        <taxon>Lophotrochozoa</taxon>
        <taxon>Mollusca</taxon>
        <taxon>Bivalvia</taxon>
        <taxon>Autobranchia</taxon>
        <taxon>Pteriomorphia</taxon>
        <taxon>Ostreida</taxon>
        <taxon>Ostreoidea</taxon>
        <taxon>Ostreidae</taxon>
        <taxon>Crassostrea</taxon>
    </lineage>
</organism>
<dbReference type="AlphaFoldDB" id="A0A8B8EZ06"/>
<keyword evidence="1" id="KW-1133">Transmembrane helix</keyword>
<dbReference type="Proteomes" id="UP000694844">
    <property type="component" value="Chromosome 5"/>
</dbReference>
<dbReference type="OrthoDB" id="6190103at2759"/>
<dbReference type="InterPro" id="IPR041249">
    <property type="entry name" value="HEPN_DZIP3"/>
</dbReference>
<accession>A0A8B8EZ06</accession>
<evidence type="ECO:0000256" key="2">
    <source>
        <dbReference type="SAM" id="SignalP"/>
    </source>
</evidence>
<evidence type="ECO:0000259" key="3">
    <source>
        <dbReference type="Pfam" id="PF18738"/>
    </source>
</evidence>
<keyword evidence="5" id="KW-1185">Reference proteome</keyword>
<dbReference type="SUPFAM" id="SSF52540">
    <property type="entry name" value="P-loop containing nucleoside triphosphate hydrolases"/>
    <property type="match status" value="1"/>
</dbReference>
<dbReference type="GeneID" id="111137564"/>
<evidence type="ECO:0000256" key="1">
    <source>
        <dbReference type="SAM" id="Phobius"/>
    </source>
</evidence>
<dbReference type="RefSeq" id="XP_022344768.1">
    <property type="nucleotide sequence ID" value="XM_022489060.1"/>
</dbReference>
<dbReference type="InterPro" id="IPR049050">
    <property type="entry name" value="nSTAND3"/>
</dbReference>
<gene>
    <name evidence="6" type="primary">LOC111137564</name>
</gene>
<keyword evidence="1" id="KW-0812">Transmembrane</keyword>
<feature type="domain" description="DZIP3-like HEPN" evidence="3">
    <location>
        <begin position="308"/>
        <end position="367"/>
    </location>
</feature>
<sequence length="805" mass="93701">MGMLSYLMLMMLAHHSVAMESGRRLVVNTTCLELAKPSNKHLRHSCSDPVRYHCLLDESYTKEFEFCKQWMWIVKGDCAYFNSFGDGNIDRRDCREYANLTCSPTEYPSYKNTNYSACYAKEGGYREETRPQTTTRTPLNEIMKVTSHSAESGYSGIVVAVVIVVVQIVIVALVAVYILDKRNNWKLLDRLRARVTGLWHRIHREPNEIRNVEGTGIGDNEQDMFLPQDDTYLVPLSSRTTNKVPQSSENTEKDHEDMFWKLNILKQYLIVSLKQKCGIEELKDAKVLYKASLVQHFREALLKPLFQMNSIDDYQKLDYCLVFNLLRNVCTERVKPPHKGWDYEPAVDDVSLGADIERIRLLWNRYCDEKEEFEHFDMILKRMQERFGDITRNNDDLRVAECNMRKEKITSVELKPDCQVEDSIVLTKGIKDVIERLEQENFVIVKGVIGSGKSTCLNYIDEYYKRKQWEVKRKEEVISWRDFSVRENRKILLCCDNLFGAYNRGNFAATSEIIESLENHDKEGDGELKVVLAIHDHVFDELEKSQTINVLQNKSVMVVLNKMTTAENLLIFKEQRKRGHCTRDRQCWFRNIDFEHLQATLEENPGFIGDPLLTLIYCNHHGIFTKKEDTRDIMKALCSVFGDMLTKTPDLFHVLVYVMCVKTHDLNSDVPSWAAVLGGLSSEMVQQNIRHLDSFLDGHVDGRTIRMKHDLFNIALFKVCSGYPDYLTYLLNHCHFEMIEEMVRPTSATRSEFCIYLNEESLKLLISRLESDNLYKSMKEHPLMSNLKYEKKVTTVLRSKSFLKK</sequence>
<dbReference type="KEGG" id="cvn:111137564"/>
<dbReference type="InterPro" id="IPR027417">
    <property type="entry name" value="P-loop_NTPase"/>
</dbReference>
<reference evidence="6" key="1">
    <citation type="submission" date="2025-08" db="UniProtKB">
        <authorList>
            <consortium name="RefSeq"/>
        </authorList>
    </citation>
    <scope>IDENTIFICATION</scope>
    <source>
        <tissue evidence="6">Whole sample</tissue>
    </source>
</reference>
<protein>
    <submittedName>
        <fullName evidence="6">Uncharacterized protein LOC111137564</fullName>
    </submittedName>
</protein>
<evidence type="ECO:0000259" key="4">
    <source>
        <dbReference type="Pfam" id="PF20720"/>
    </source>
</evidence>
<feature type="chain" id="PRO_5034206514" evidence="2">
    <location>
        <begin position="19"/>
        <end position="805"/>
    </location>
</feature>
<keyword evidence="1" id="KW-0472">Membrane</keyword>
<dbReference type="Pfam" id="PF18738">
    <property type="entry name" value="HEPN_DZIP3"/>
    <property type="match status" value="1"/>
</dbReference>
<evidence type="ECO:0000313" key="5">
    <source>
        <dbReference type="Proteomes" id="UP000694844"/>
    </source>
</evidence>
<feature type="signal peptide" evidence="2">
    <location>
        <begin position="1"/>
        <end position="18"/>
    </location>
</feature>
<feature type="domain" description="Novel STAND NTPase 3" evidence="4">
    <location>
        <begin position="425"/>
        <end position="574"/>
    </location>
</feature>
<feature type="transmembrane region" description="Helical" evidence="1">
    <location>
        <begin position="153"/>
        <end position="179"/>
    </location>
</feature>
<evidence type="ECO:0000313" key="6">
    <source>
        <dbReference type="RefSeq" id="XP_022344768.1"/>
    </source>
</evidence>
<name>A0A8B8EZ06_CRAVI</name>